<dbReference type="GO" id="GO:0009977">
    <property type="term" value="F:proton motive force dependent protein transmembrane transporter activity"/>
    <property type="evidence" value="ECO:0007669"/>
    <property type="project" value="TreeGrafter"/>
</dbReference>
<feature type="transmembrane region" description="Helical" evidence="5">
    <location>
        <begin position="70"/>
        <end position="97"/>
    </location>
</feature>
<dbReference type="PANTHER" id="PTHR30371:SF0">
    <property type="entry name" value="SEC-INDEPENDENT PROTEIN TRANSLOCASE PROTEIN TATC, CHLOROPLASTIC-RELATED"/>
    <property type="match status" value="1"/>
</dbReference>
<dbReference type="PANTHER" id="PTHR30371">
    <property type="entry name" value="SEC-INDEPENDENT PROTEIN TRANSLOCASE PROTEIN TATC"/>
    <property type="match status" value="1"/>
</dbReference>
<evidence type="ECO:0000313" key="6">
    <source>
        <dbReference type="EMBL" id="SVE22307.1"/>
    </source>
</evidence>
<evidence type="ECO:0000256" key="1">
    <source>
        <dbReference type="ARBA" id="ARBA00004141"/>
    </source>
</evidence>
<proteinExistence type="inferred from homology"/>
<organism evidence="6">
    <name type="scientific">marine metagenome</name>
    <dbReference type="NCBI Taxonomy" id="408172"/>
    <lineage>
        <taxon>unclassified sequences</taxon>
        <taxon>metagenomes</taxon>
        <taxon>ecological metagenomes</taxon>
    </lineage>
</organism>
<comment type="subcellular location">
    <subcellularLocation>
        <location evidence="1">Membrane</location>
        <topology evidence="1">Multi-pass membrane protein</topology>
    </subcellularLocation>
</comment>
<reference evidence="6" key="1">
    <citation type="submission" date="2018-05" db="EMBL/GenBank/DDBJ databases">
        <authorList>
            <person name="Lanie J.A."/>
            <person name="Ng W.-L."/>
            <person name="Kazmierczak K.M."/>
            <person name="Andrzejewski T.M."/>
            <person name="Davidsen T.M."/>
            <person name="Wayne K.J."/>
            <person name="Tettelin H."/>
            <person name="Glass J.I."/>
            <person name="Rusch D."/>
            <person name="Podicherti R."/>
            <person name="Tsui H.-C.T."/>
            <person name="Winkler M.E."/>
        </authorList>
    </citation>
    <scope>NUCLEOTIDE SEQUENCE</scope>
</reference>
<dbReference type="GO" id="GO:0033281">
    <property type="term" value="C:TAT protein transport complex"/>
    <property type="evidence" value="ECO:0007669"/>
    <property type="project" value="TreeGrafter"/>
</dbReference>
<evidence type="ECO:0008006" key="7">
    <source>
        <dbReference type="Google" id="ProtNLM"/>
    </source>
</evidence>
<dbReference type="NCBIfam" id="TIGR00945">
    <property type="entry name" value="tatC"/>
    <property type="match status" value="1"/>
</dbReference>
<evidence type="ECO:0000256" key="2">
    <source>
        <dbReference type="ARBA" id="ARBA00022692"/>
    </source>
</evidence>
<dbReference type="PRINTS" id="PR01840">
    <property type="entry name" value="TATCFAMILY"/>
</dbReference>
<protein>
    <recommendedName>
        <fullName evidence="7">Twin-arginine translocase subunit TatC</fullName>
    </recommendedName>
</protein>
<dbReference type="Pfam" id="PF00902">
    <property type="entry name" value="TatC"/>
    <property type="match status" value="1"/>
</dbReference>
<evidence type="ECO:0000256" key="3">
    <source>
        <dbReference type="ARBA" id="ARBA00022989"/>
    </source>
</evidence>
<gene>
    <name evidence="6" type="ORF">METZ01_LOCUS475161</name>
</gene>
<dbReference type="EMBL" id="UINC01202482">
    <property type="protein sequence ID" value="SVE22307.1"/>
    <property type="molecule type" value="Genomic_DNA"/>
</dbReference>
<sequence length="244" mass="28260">YVIKTVKFKEKIPISKHLIELKNRFLFVAAVVAFFFGVCFYFFEILRLWLQDPLPKQFIDLTFITPTEPFFTAMKVSLMGSIFISMPLILYHIWFFIAPGLKVKEKKLTAMFVGFGTLFFLCGGIFCYFLVLPLGLKFLLVYGSKWWRMQVTIGFYFSFVVKLVLAFAFAFQTPLLMVLMTKFGVVNTVKMRMYRKWAFLGCFGVAAILTPPDVITQLLLAGPLYLLYEFGVVVSTFFEDPKNR</sequence>
<feature type="non-terminal residue" evidence="6">
    <location>
        <position position="1"/>
    </location>
</feature>
<dbReference type="AlphaFoldDB" id="A0A383BQA5"/>
<dbReference type="GO" id="GO:0065002">
    <property type="term" value="P:intracellular protein transmembrane transport"/>
    <property type="evidence" value="ECO:0007669"/>
    <property type="project" value="TreeGrafter"/>
</dbReference>
<evidence type="ECO:0000256" key="5">
    <source>
        <dbReference type="SAM" id="Phobius"/>
    </source>
</evidence>
<accession>A0A383BQA5</accession>
<feature type="transmembrane region" description="Helical" evidence="5">
    <location>
        <begin position="25"/>
        <end position="50"/>
    </location>
</feature>
<name>A0A383BQA5_9ZZZZ</name>
<dbReference type="HAMAP" id="MF_00902">
    <property type="entry name" value="TatC"/>
    <property type="match status" value="1"/>
</dbReference>
<evidence type="ECO:0000256" key="4">
    <source>
        <dbReference type="ARBA" id="ARBA00023136"/>
    </source>
</evidence>
<feature type="transmembrane region" description="Helical" evidence="5">
    <location>
        <begin position="193"/>
        <end position="212"/>
    </location>
</feature>
<keyword evidence="2 5" id="KW-0812">Transmembrane</keyword>
<keyword evidence="4 5" id="KW-0472">Membrane</keyword>
<dbReference type="GO" id="GO:0043953">
    <property type="term" value="P:protein transport by the Tat complex"/>
    <property type="evidence" value="ECO:0007669"/>
    <property type="project" value="TreeGrafter"/>
</dbReference>
<keyword evidence="3 5" id="KW-1133">Transmembrane helix</keyword>
<feature type="transmembrane region" description="Helical" evidence="5">
    <location>
        <begin position="109"/>
        <end position="135"/>
    </location>
</feature>
<feature type="non-terminal residue" evidence="6">
    <location>
        <position position="244"/>
    </location>
</feature>
<feature type="transmembrane region" description="Helical" evidence="5">
    <location>
        <begin position="155"/>
        <end position="181"/>
    </location>
</feature>
<dbReference type="InterPro" id="IPR002033">
    <property type="entry name" value="TatC"/>
</dbReference>